<organism evidence="3">
    <name type="scientific">Vecturithrix granuli</name>
    <dbReference type="NCBI Taxonomy" id="1499967"/>
    <lineage>
        <taxon>Bacteria</taxon>
        <taxon>Candidatus Moduliflexota</taxon>
        <taxon>Candidatus Vecturitrichia</taxon>
        <taxon>Candidatus Vecturitrichales</taxon>
        <taxon>Candidatus Vecturitrichaceae</taxon>
        <taxon>Candidatus Vecturithrix</taxon>
    </lineage>
</organism>
<dbReference type="STRING" id="1499967.U27_03854"/>
<evidence type="ECO:0000313" key="3">
    <source>
        <dbReference type="EMBL" id="GAK56890.1"/>
    </source>
</evidence>
<keyword evidence="4" id="KW-1185">Reference proteome</keyword>
<evidence type="ECO:0000256" key="1">
    <source>
        <dbReference type="SAM" id="MobiDB-lite"/>
    </source>
</evidence>
<accession>A0A081BX35</accession>
<evidence type="ECO:0000259" key="2">
    <source>
        <dbReference type="Pfam" id="PF04773"/>
    </source>
</evidence>
<dbReference type="InterPro" id="IPR006860">
    <property type="entry name" value="FecR"/>
</dbReference>
<dbReference type="AlphaFoldDB" id="A0A081BX35"/>
<reference evidence="3" key="1">
    <citation type="journal article" date="2015" name="PeerJ">
        <title>First genomic representation of candidate bacterial phylum KSB3 points to enhanced environmental sensing as a trigger of wastewater bulking.</title>
        <authorList>
            <person name="Sekiguchi Y."/>
            <person name="Ohashi A."/>
            <person name="Parks D.H."/>
            <person name="Yamauchi T."/>
            <person name="Tyson G.W."/>
            <person name="Hugenholtz P."/>
        </authorList>
    </citation>
    <scope>NUCLEOTIDE SEQUENCE [LARGE SCALE GENOMIC DNA]</scope>
</reference>
<dbReference type="EMBL" id="DF820465">
    <property type="protein sequence ID" value="GAK56890.1"/>
    <property type="molecule type" value="Genomic_DNA"/>
</dbReference>
<gene>
    <name evidence="3" type="ORF">U27_03854</name>
</gene>
<dbReference type="HOGENOM" id="CLU_665093_0_0_0"/>
<sequence length="413" mass="44577">MKIKGCHNCILALWGWLCFLIVPGMWLSATSAEATLTPQAMSGTVEVLLPGEQAWKPLTAVMQLKAGDQIRTSPGSAVELWFDDGSLVRLEEVTLLVITELEVSIAKKTRIARFSLQKGVVSAKITKLGFTESLCEIATDSVVVEMKFAEVEVKVLEGEGQTFVTALQGELDLVKTREGEIMVSGMLDDQEGMIFSLAQIGTKIRLGVQRIVRKIVLEGEGSIQGLRTMLGDNDNTLKVDNAGTNPVEVAYSGIIARLDQDRAATFGIPRQGGLLLNLVGQMNIALWYKDRTTQYEGLYVFADKGPIYVNGKMIETGSFEYWASDQIQGTSRALAVPQEKTPAARTLTQPQEQPVAPPPPDSGSPQGSREPTPTPTPTSTPTPMPTPRPTPTPTATPKLPSPPTPTPASPIQP</sequence>
<dbReference type="PANTHER" id="PTHR38731">
    <property type="entry name" value="LIPL45-RELATED LIPOPROTEIN-RELATED"/>
    <property type="match status" value="1"/>
</dbReference>
<dbReference type="PANTHER" id="PTHR38731:SF1">
    <property type="entry name" value="FECR PROTEIN DOMAIN-CONTAINING PROTEIN"/>
    <property type="match status" value="1"/>
</dbReference>
<evidence type="ECO:0000313" key="4">
    <source>
        <dbReference type="Proteomes" id="UP000030661"/>
    </source>
</evidence>
<feature type="domain" description="FecR protein" evidence="2">
    <location>
        <begin position="68"/>
        <end position="170"/>
    </location>
</feature>
<feature type="compositionally biased region" description="Pro residues" evidence="1">
    <location>
        <begin position="372"/>
        <end position="413"/>
    </location>
</feature>
<dbReference type="Pfam" id="PF04773">
    <property type="entry name" value="FecR"/>
    <property type="match status" value="1"/>
</dbReference>
<name>A0A081BX35_VECG1</name>
<feature type="region of interest" description="Disordered" evidence="1">
    <location>
        <begin position="332"/>
        <end position="413"/>
    </location>
</feature>
<dbReference type="Proteomes" id="UP000030661">
    <property type="component" value="Unassembled WGS sequence"/>
</dbReference>
<protein>
    <recommendedName>
        <fullName evidence="2">FecR protein domain-containing protein</fullName>
    </recommendedName>
</protein>
<proteinExistence type="predicted"/>